<dbReference type="InterPro" id="IPR016181">
    <property type="entry name" value="Acyl_CoA_acyltransferase"/>
</dbReference>
<accession>A0A917J2K2</accession>
<gene>
    <name evidence="2" type="ORF">GCM10011379_49740</name>
</gene>
<evidence type="ECO:0000313" key="3">
    <source>
        <dbReference type="Proteomes" id="UP000627292"/>
    </source>
</evidence>
<proteinExistence type="predicted"/>
<dbReference type="PANTHER" id="PTHR43792">
    <property type="entry name" value="GNAT FAMILY, PUTATIVE (AFU_ORTHOLOGUE AFUA_3G00765)-RELATED-RELATED"/>
    <property type="match status" value="1"/>
</dbReference>
<name>A0A917J2K2_9BACT</name>
<feature type="domain" description="N-acetyltransferase" evidence="1">
    <location>
        <begin position="1"/>
        <end position="153"/>
    </location>
</feature>
<reference evidence="2" key="2">
    <citation type="submission" date="2020-09" db="EMBL/GenBank/DDBJ databases">
        <authorList>
            <person name="Sun Q."/>
            <person name="Zhou Y."/>
        </authorList>
    </citation>
    <scope>NUCLEOTIDE SEQUENCE</scope>
    <source>
        <strain evidence="2">CGMCC 1.15290</strain>
    </source>
</reference>
<reference evidence="2" key="1">
    <citation type="journal article" date="2014" name="Int. J. Syst. Evol. Microbiol.">
        <title>Complete genome sequence of Corynebacterium casei LMG S-19264T (=DSM 44701T), isolated from a smear-ripened cheese.</title>
        <authorList>
            <consortium name="US DOE Joint Genome Institute (JGI-PGF)"/>
            <person name="Walter F."/>
            <person name="Albersmeier A."/>
            <person name="Kalinowski J."/>
            <person name="Ruckert C."/>
        </authorList>
    </citation>
    <scope>NUCLEOTIDE SEQUENCE</scope>
    <source>
        <strain evidence="2">CGMCC 1.15290</strain>
    </source>
</reference>
<protein>
    <recommendedName>
        <fullName evidence="1">N-acetyltransferase domain-containing protein</fullName>
    </recommendedName>
</protein>
<evidence type="ECO:0000313" key="2">
    <source>
        <dbReference type="EMBL" id="GGH79808.1"/>
    </source>
</evidence>
<dbReference type="SUPFAM" id="SSF55729">
    <property type="entry name" value="Acyl-CoA N-acyltransferases (Nat)"/>
    <property type="match status" value="1"/>
</dbReference>
<dbReference type="PROSITE" id="PS51186">
    <property type="entry name" value="GNAT"/>
    <property type="match status" value="1"/>
</dbReference>
<evidence type="ECO:0000259" key="1">
    <source>
        <dbReference type="PROSITE" id="PS51186"/>
    </source>
</evidence>
<dbReference type="InterPro" id="IPR000182">
    <property type="entry name" value="GNAT_dom"/>
</dbReference>
<organism evidence="2 3">
    <name type="scientific">Filimonas zeae</name>
    <dbReference type="NCBI Taxonomy" id="1737353"/>
    <lineage>
        <taxon>Bacteria</taxon>
        <taxon>Pseudomonadati</taxon>
        <taxon>Bacteroidota</taxon>
        <taxon>Chitinophagia</taxon>
        <taxon>Chitinophagales</taxon>
        <taxon>Chitinophagaceae</taxon>
        <taxon>Filimonas</taxon>
    </lineage>
</organism>
<dbReference type="EMBL" id="BMIB01000005">
    <property type="protein sequence ID" value="GGH79808.1"/>
    <property type="molecule type" value="Genomic_DNA"/>
</dbReference>
<comment type="caution">
    <text evidence="2">The sequence shown here is derived from an EMBL/GenBank/DDBJ whole genome shotgun (WGS) entry which is preliminary data.</text>
</comment>
<sequence>MTEADAGNLFRLNQDEDVLRYTGDAPFADVEAAAAFLRAYDQYRLYGVGRWAVTRVADGCFLGWCGLKYTPAREEYDVGFRFLRQYWGQGYATEAAQASIELGFNQFHIQVIVGRAMAANSASLRVLEKAGLKLAGRLDFDGQPGWLYTIRNPFL</sequence>
<dbReference type="Proteomes" id="UP000627292">
    <property type="component" value="Unassembled WGS sequence"/>
</dbReference>
<dbReference type="Gene3D" id="3.40.630.30">
    <property type="match status" value="1"/>
</dbReference>
<dbReference type="PANTHER" id="PTHR43792:SF1">
    <property type="entry name" value="N-ACETYLTRANSFERASE DOMAIN-CONTAINING PROTEIN"/>
    <property type="match status" value="1"/>
</dbReference>
<dbReference type="InterPro" id="IPR051531">
    <property type="entry name" value="N-acetyltransferase"/>
</dbReference>
<dbReference type="Pfam" id="PF13302">
    <property type="entry name" value="Acetyltransf_3"/>
    <property type="match status" value="1"/>
</dbReference>
<dbReference type="AlphaFoldDB" id="A0A917J2K2"/>
<keyword evidence="3" id="KW-1185">Reference proteome</keyword>
<dbReference type="GO" id="GO:0016747">
    <property type="term" value="F:acyltransferase activity, transferring groups other than amino-acyl groups"/>
    <property type="evidence" value="ECO:0007669"/>
    <property type="project" value="InterPro"/>
</dbReference>